<dbReference type="PANTHER" id="PTHR12360:SF1">
    <property type="entry name" value="NF-X1-TYPE ZINC FINGER PROTEIN NFXL1"/>
    <property type="match status" value="1"/>
</dbReference>
<keyword evidence="11" id="KW-1185">Reference proteome</keyword>
<organism evidence="10 11">
    <name type="scientific">Popillia japonica</name>
    <name type="common">Japanese beetle</name>
    <dbReference type="NCBI Taxonomy" id="7064"/>
    <lineage>
        <taxon>Eukaryota</taxon>
        <taxon>Metazoa</taxon>
        <taxon>Ecdysozoa</taxon>
        <taxon>Arthropoda</taxon>
        <taxon>Hexapoda</taxon>
        <taxon>Insecta</taxon>
        <taxon>Pterygota</taxon>
        <taxon>Neoptera</taxon>
        <taxon>Endopterygota</taxon>
        <taxon>Coleoptera</taxon>
        <taxon>Polyphaga</taxon>
        <taxon>Scarabaeiformia</taxon>
        <taxon>Scarabaeidae</taxon>
        <taxon>Rutelinae</taxon>
        <taxon>Popillia</taxon>
    </lineage>
</organism>
<feature type="domain" description="RING-type" evidence="9">
    <location>
        <begin position="107"/>
        <end position="169"/>
    </location>
</feature>
<name>A0AAW1JGK5_POPJA</name>
<dbReference type="AlphaFoldDB" id="A0AAW1JGK5"/>
<dbReference type="PROSITE" id="PS50016">
    <property type="entry name" value="ZF_PHD_2"/>
    <property type="match status" value="2"/>
</dbReference>
<evidence type="ECO:0000259" key="8">
    <source>
        <dbReference type="PROSITE" id="PS50016"/>
    </source>
</evidence>
<evidence type="ECO:0000256" key="5">
    <source>
        <dbReference type="ARBA" id="ARBA00022833"/>
    </source>
</evidence>
<dbReference type="EMBL" id="JASPKY010000380">
    <property type="protein sequence ID" value="KAK9702897.1"/>
    <property type="molecule type" value="Genomic_DNA"/>
</dbReference>
<comment type="similarity">
    <text evidence="1">Belongs to the NFX1 family.</text>
</comment>
<dbReference type="GO" id="GO:0000977">
    <property type="term" value="F:RNA polymerase II transcription regulatory region sequence-specific DNA binding"/>
    <property type="evidence" value="ECO:0007669"/>
    <property type="project" value="TreeGrafter"/>
</dbReference>
<dbReference type="SUPFAM" id="SSF57903">
    <property type="entry name" value="FYVE/PHD zinc finger"/>
    <property type="match status" value="1"/>
</dbReference>
<dbReference type="InterPro" id="IPR001965">
    <property type="entry name" value="Znf_PHD"/>
</dbReference>
<keyword evidence="4 6" id="KW-0863">Zinc-finger</keyword>
<dbReference type="Proteomes" id="UP001458880">
    <property type="component" value="Unassembled WGS sequence"/>
</dbReference>
<protein>
    <submittedName>
        <fullName evidence="10">NF-X1 type zinc finger</fullName>
    </submittedName>
</protein>
<proteinExistence type="inferred from homology"/>
<evidence type="ECO:0000256" key="6">
    <source>
        <dbReference type="PROSITE-ProRule" id="PRU00175"/>
    </source>
</evidence>
<dbReference type="CDD" id="cd16697">
    <property type="entry name" value="RING-CH-C4HC3_NFXL1"/>
    <property type="match status" value="1"/>
</dbReference>
<dbReference type="SMART" id="SM00249">
    <property type="entry name" value="PHD"/>
    <property type="match status" value="2"/>
</dbReference>
<keyword evidence="2" id="KW-0479">Metal-binding</keyword>
<evidence type="ECO:0000256" key="7">
    <source>
        <dbReference type="SAM" id="MobiDB-lite"/>
    </source>
</evidence>
<dbReference type="CDD" id="cd06008">
    <property type="entry name" value="NF-X1-zinc-finger"/>
    <property type="match status" value="6"/>
</dbReference>
<dbReference type="GO" id="GO:0008270">
    <property type="term" value="F:zinc ion binding"/>
    <property type="evidence" value="ECO:0007669"/>
    <property type="project" value="UniProtKB-KW"/>
</dbReference>
<dbReference type="Pfam" id="PF01422">
    <property type="entry name" value="zf-NF-X1"/>
    <property type="match status" value="10"/>
</dbReference>
<dbReference type="PANTHER" id="PTHR12360">
    <property type="entry name" value="NUCLEAR TRANSCRIPTION FACTOR, X-BOX BINDING 1 NFX1"/>
    <property type="match status" value="1"/>
</dbReference>
<evidence type="ECO:0000313" key="11">
    <source>
        <dbReference type="Proteomes" id="UP001458880"/>
    </source>
</evidence>
<accession>A0AAW1JGK5</accession>
<dbReference type="PROSITE" id="PS50089">
    <property type="entry name" value="ZF_RING_2"/>
    <property type="match status" value="1"/>
</dbReference>
<dbReference type="InterPro" id="IPR019787">
    <property type="entry name" value="Znf_PHD-finger"/>
</dbReference>
<feature type="compositionally biased region" description="Basic and acidic residues" evidence="7">
    <location>
        <begin position="940"/>
        <end position="959"/>
    </location>
</feature>
<feature type="domain" description="PHD-type" evidence="8">
    <location>
        <begin position="753"/>
        <end position="813"/>
    </location>
</feature>
<evidence type="ECO:0000313" key="10">
    <source>
        <dbReference type="EMBL" id="KAK9702897.1"/>
    </source>
</evidence>
<feature type="region of interest" description="Disordered" evidence="7">
    <location>
        <begin position="1"/>
        <end position="27"/>
    </location>
</feature>
<dbReference type="GO" id="GO:0000981">
    <property type="term" value="F:DNA-binding transcription factor activity, RNA polymerase II-specific"/>
    <property type="evidence" value="ECO:0007669"/>
    <property type="project" value="TreeGrafter"/>
</dbReference>
<gene>
    <name evidence="10" type="ORF">QE152_g29655</name>
</gene>
<evidence type="ECO:0000256" key="1">
    <source>
        <dbReference type="ARBA" id="ARBA00007269"/>
    </source>
</evidence>
<evidence type="ECO:0000256" key="4">
    <source>
        <dbReference type="ARBA" id="ARBA00022771"/>
    </source>
</evidence>
<dbReference type="GO" id="GO:0005634">
    <property type="term" value="C:nucleus"/>
    <property type="evidence" value="ECO:0007669"/>
    <property type="project" value="InterPro"/>
</dbReference>
<keyword evidence="5" id="KW-0862">Zinc</keyword>
<comment type="caution">
    <text evidence="10">The sequence shown here is derived from an EMBL/GenBank/DDBJ whole genome shotgun (WGS) entry which is preliminary data.</text>
</comment>
<feature type="compositionally biased region" description="Polar residues" evidence="7">
    <location>
        <begin position="916"/>
        <end position="939"/>
    </location>
</feature>
<reference evidence="10 11" key="1">
    <citation type="journal article" date="2024" name="BMC Genomics">
        <title>De novo assembly and annotation of Popillia japonica's genome with initial clues to its potential as an invasive pest.</title>
        <authorList>
            <person name="Cucini C."/>
            <person name="Boschi S."/>
            <person name="Funari R."/>
            <person name="Cardaioli E."/>
            <person name="Iannotti N."/>
            <person name="Marturano G."/>
            <person name="Paoli F."/>
            <person name="Bruttini M."/>
            <person name="Carapelli A."/>
            <person name="Frati F."/>
            <person name="Nardi F."/>
        </authorList>
    </citation>
    <scope>NUCLEOTIDE SEQUENCE [LARGE SCALE GENOMIC DNA]</scope>
    <source>
        <strain evidence="10">DMR45628</strain>
    </source>
</reference>
<feature type="region of interest" description="Disordered" evidence="7">
    <location>
        <begin position="912"/>
        <end position="1022"/>
    </location>
</feature>
<sequence>MSDFRKRQSKPRNPWTITQPRDQKPENIQNAFARNSERFTEASKKHQAAAQKYVLDYDTSSEEDELESGNIIKIILKDYTSTGAEVGNLTRTRGYLEDAFVSGAATCLICISHIKRSDAIWNCNECYCSFHLMCIQRWSKDTIFNLKQLSEEHAHVRNISIAWCCPKCRKEYGQKDIPADYRCFCKKAVNPAYQYLLIPHSCGNTCRKELKPRCGHECVLLCHPGPCPPCPKTVNVSCYCGSKPAKPQRCSNKDWSCGSPCNKLRTCNKHKCIQPCHPGDCEPCPKKSVQKCVCGLNQKLRDCASPIWQCEKECGKPLECGHHNCLKICHSGDCGPCELSELRTCPCGKSTYQLPCTEDTPTCDDTCGKLLECGEHMCYQKCHKDKCGSCVEIVVKSCRCGLHTKEIQCKKLYLCETKCKQMKDCNKHPCNRKCCDGNCPPCEKPCGKTLSCGNHKCTSICHAGPCYPCQLTENVYCRCGETFLTVPCGRKHKTRPPKCLKQCLIPPECHHPKREYHRCHFGDCPPCRQKKNLFKIEAKKATMPWEQAPPQLEKKSLPCPDCMVPVPVTCLGEHDTSDWPCYIAKPASCGRPCGRLLKCGNHTCQMECHVIEGPHDSVRAGDNCEICTNPCTNLSVDGCIHQCPKPCHPDDCPPCTQIIRIKCHCGLNQPYVACKNWTSAEKKEELQSCGNQCPNNYECGHRCRSNCHSGPCVSKEGCKKKVKVACTCKRIKKEFLCEVARQGLALRDDTCTMSKCGVCAHKVSRYDDSIICAYDVCGEAFHIACVDITVHELQRLKSSEEIKQWLCKTCESKHNLSRTVTGSDNDQWAVATNTADATLSNVISETVKQAVSQITKEIVSLLKIEIDKLHINNCNLAEEVGNLKNQITKLSAENCNLNKEICVLKESIKYSKGDGDSNSQTLKNKNVSRNTEQKTANTGETKEIQKKNTRTQKDTEQTKSDVNYANVLKNPGSNSPVVGKKRENATREKETESGIRNGPSDSSIVTGRDRSKKKNKSITGAV</sequence>
<dbReference type="SMART" id="SM00438">
    <property type="entry name" value="ZnF_NFX"/>
    <property type="match status" value="10"/>
</dbReference>
<dbReference type="InterPro" id="IPR011011">
    <property type="entry name" value="Znf_FYVE_PHD"/>
</dbReference>
<evidence type="ECO:0000256" key="3">
    <source>
        <dbReference type="ARBA" id="ARBA00022737"/>
    </source>
</evidence>
<evidence type="ECO:0000259" key="9">
    <source>
        <dbReference type="PROSITE" id="PS50089"/>
    </source>
</evidence>
<feature type="compositionally biased region" description="Basic and acidic residues" evidence="7">
    <location>
        <begin position="980"/>
        <end position="993"/>
    </location>
</feature>
<feature type="domain" description="PHD-type" evidence="8">
    <location>
        <begin position="104"/>
        <end position="171"/>
    </location>
</feature>
<keyword evidence="3" id="KW-0677">Repeat</keyword>
<dbReference type="InterPro" id="IPR034078">
    <property type="entry name" value="NFX1_fam"/>
</dbReference>
<evidence type="ECO:0000256" key="2">
    <source>
        <dbReference type="ARBA" id="ARBA00022723"/>
    </source>
</evidence>
<dbReference type="InterPro" id="IPR001841">
    <property type="entry name" value="Znf_RING"/>
</dbReference>
<feature type="compositionally biased region" description="Polar residues" evidence="7">
    <location>
        <begin position="15"/>
        <end position="27"/>
    </location>
</feature>
<dbReference type="InterPro" id="IPR000967">
    <property type="entry name" value="Znf_NFX1"/>
</dbReference>